<evidence type="ECO:0000313" key="8">
    <source>
        <dbReference type="Proteomes" id="UP001305779"/>
    </source>
</evidence>
<dbReference type="InterPro" id="IPR029753">
    <property type="entry name" value="D-isomer_DH_CS"/>
</dbReference>
<dbReference type="SUPFAM" id="SSF51735">
    <property type="entry name" value="NAD(P)-binding Rossmann-fold domains"/>
    <property type="match status" value="1"/>
</dbReference>
<protein>
    <recommendedName>
        <fullName evidence="9">Glycerate dehydrogenase</fullName>
    </recommendedName>
</protein>
<evidence type="ECO:0000256" key="1">
    <source>
        <dbReference type="ARBA" id="ARBA00005854"/>
    </source>
</evidence>
<evidence type="ECO:0000256" key="3">
    <source>
        <dbReference type="ARBA" id="ARBA00023027"/>
    </source>
</evidence>
<comment type="caution">
    <text evidence="7">The sequence shown here is derived from an EMBL/GenBank/DDBJ whole genome shotgun (WGS) entry which is preliminary data.</text>
</comment>
<dbReference type="SUPFAM" id="SSF52283">
    <property type="entry name" value="Formate/glycerate dehydrogenase catalytic domain-like"/>
    <property type="match status" value="1"/>
</dbReference>
<keyword evidence="8" id="KW-1185">Reference proteome</keyword>
<dbReference type="InterPro" id="IPR036291">
    <property type="entry name" value="NAD(P)-bd_dom_sf"/>
</dbReference>
<evidence type="ECO:0000259" key="5">
    <source>
        <dbReference type="Pfam" id="PF00389"/>
    </source>
</evidence>
<dbReference type="InterPro" id="IPR050418">
    <property type="entry name" value="D-iso_2-hydroxyacid_DH_PdxB"/>
</dbReference>
<evidence type="ECO:0000256" key="2">
    <source>
        <dbReference type="ARBA" id="ARBA00023002"/>
    </source>
</evidence>
<dbReference type="Pfam" id="PF02826">
    <property type="entry name" value="2-Hacid_dh_C"/>
    <property type="match status" value="1"/>
</dbReference>
<evidence type="ECO:0000259" key="6">
    <source>
        <dbReference type="Pfam" id="PF02826"/>
    </source>
</evidence>
<name>A0ABR0F0A0_ZASCE</name>
<gene>
    <name evidence="7" type="ORF">PRZ48_000763</name>
</gene>
<organism evidence="7 8">
    <name type="scientific">Zasmidium cellare</name>
    <name type="common">Wine cellar mold</name>
    <name type="synonym">Racodium cellare</name>
    <dbReference type="NCBI Taxonomy" id="395010"/>
    <lineage>
        <taxon>Eukaryota</taxon>
        <taxon>Fungi</taxon>
        <taxon>Dikarya</taxon>
        <taxon>Ascomycota</taxon>
        <taxon>Pezizomycotina</taxon>
        <taxon>Dothideomycetes</taxon>
        <taxon>Dothideomycetidae</taxon>
        <taxon>Mycosphaerellales</taxon>
        <taxon>Mycosphaerellaceae</taxon>
        <taxon>Zasmidium</taxon>
    </lineage>
</organism>
<evidence type="ECO:0008006" key="9">
    <source>
        <dbReference type="Google" id="ProtNLM"/>
    </source>
</evidence>
<dbReference type="EMBL" id="JAXOVC010000001">
    <property type="protein sequence ID" value="KAK4507029.1"/>
    <property type="molecule type" value="Genomic_DNA"/>
</dbReference>
<keyword evidence="2 4" id="KW-0560">Oxidoreductase</keyword>
<dbReference type="InterPro" id="IPR006139">
    <property type="entry name" value="D-isomer_2_OHA_DH_cat_dom"/>
</dbReference>
<evidence type="ECO:0000313" key="7">
    <source>
        <dbReference type="EMBL" id="KAK4507029.1"/>
    </source>
</evidence>
<comment type="similarity">
    <text evidence="1 4">Belongs to the D-isomer specific 2-hydroxyacid dehydrogenase family.</text>
</comment>
<dbReference type="PROSITE" id="PS00671">
    <property type="entry name" value="D_2_HYDROXYACID_DH_3"/>
    <property type="match status" value="1"/>
</dbReference>
<reference evidence="7 8" key="1">
    <citation type="journal article" date="2023" name="G3 (Bethesda)">
        <title>A chromosome-level genome assembly of Zasmidium syzygii isolated from banana leaves.</title>
        <authorList>
            <person name="van Westerhoven A.C."/>
            <person name="Mehrabi R."/>
            <person name="Talebi R."/>
            <person name="Steentjes M.B.F."/>
            <person name="Corcolon B."/>
            <person name="Chong P.A."/>
            <person name="Kema G.H.J."/>
            <person name="Seidl M.F."/>
        </authorList>
    </citation>
    <scope>NUCLEOTIDE SEQUENCE [LARGE SCALE GENOMIC DNA]</scope>
    <source>
        <strain evidence="7 8">P124</strain>
    </source>
</reference>
<sequence>MTKHTIVALDSWVSLPPLNFDHEIIRYVNTSPAELPERMKDATIVITSATRVSRAGIENAPYLKLIACNGTGTDHVDKAYARERNITVCHVPAQNTDSVSEHAFALYYAVRRKIIPLHYIAMDGTTWEQDNMLHGRFGPPPRTNSEETLVVAGYGAIGKSVEKIGTALGMRVLVAERKGASQVRRGRVSFQDALSEGTVFIVVAPSDASTRDMFAKPEFEAMNSTAVIINVGRGGVVNEQDLANALRTGAIGGAATDVFEHEPATRKNSPLIDPSIPNLVLSPHLAWYASKTIRNTIATVKANLEAFAADKPQNVVVAAQ</sequence>
<proteinExistence type="inferred from homology"/>
<dbReference type="Pfam" id="PF00389">
    <property type="entry name" value="2-Hacid_dh"/>
    <property type="match status" value="1"/>
</dbReference>
<dbReference type="Proteomes" id="UP001305779">
    <property type="component" value="Unassembled WGS sequence"/>
</dbReference>
<keyword evidence="3" id="KW-0520">NAD</keyword>
<evidence type="ECO:0000256" key="4">
    <source>
        <dbReference type="RuleBase" id="RU003719"/>
    </source>
</evidence>
<feature type="domain" description="D-isomer specific 2-hydroxyacid dehydrogenase NAD-binding" evidence="6">
    <location>
        <begin position="108"/>
        <end position="286"/>
    </location>
</feature>
<dbReference type="Gene3D" id="3.40.50.720">
    <property type="entry name" value="NAD(P)-binding Rossmann-like Domain"/>
    <property type="match status" value="2"/>
</dbReference>
<dbReference type="PANTHER" id="PTHR43761:SF1">
    <property type="entry name" value="D-ISOMER SPECIFIC 2-HYDROXYACID DEHYDROGENASE CATALYTIC DOMAIN-CONTAINING PROTEIN-RELATED"/>
    <property type="match status" value="1"/>
</dbReference>
<accession>A0ABR0F0A0</accession>
<dbReference type="PANTHER" id="PTHR43761">
    <property type="entry name" value="D-ISOMER SPECIFIC 2-HYDROXYACID DEHYDROGENASE FAMILY PROTEIN (AFU_ORTHOLOGUE AFUA_1G13630)"/>
    <property type="match status" value="1"/>
</dbReference>
<dbReference type="InterPro" id="IPR006140">
    <property type="entry name" value="D-isomer_DH_NAD-bd"/>
</dbReference>
<feature type="domain" description="D-isomer specific 2-hydroxyacid dehydrogenase catalytic" evidence="5">
    <location>
        <begin position="23"/>
        <end position="316"/>
    </location>
</feature>